<name>A0ABT8RAJ5_9BACT</name>
<dbReference type="EMBL" id="JAUKPO010000008">
    <property type="protein sequence ID" value="MDO1447730.1"/>
    <property type="molecule type" value="Genomic_DNA"/>
</dbReference>
<feature type="transmembrane region" description="Helical" evidence="1">
    <location>
        <begin position="132"/>
        <end position="153"/>
    </location>
</feature>
<dbReference type="Proteomes" id="UP001168528">
    <property type="component" value="Unassembled WGS sequence"/>
</dbReference>
<evidence type="ECO:0000256" key="1">
    <source>
        <dbReference type="SAM" id="Phobius"/>
    </source>
</evidence>
<gene>
    <name evidence="2" type="ORF">Q0590_15775</name>
</gene>
<evidence type="ECO:0000313" key="3">
    <source>
        <dbReference type="Proteomes" id="UP001168528"/>
    </source>
</evidence>
<feature type="transmembrane region" description="Helical" evidence="1">
    <location>
        <begin position="20"/>
        <end position="43"/>
    </location>
</feature>
<reference evidence="2" key="1">
    <citation type="submission" date="2023-07" db="EMBL/GenBank/DDBJ databases">
        <title>The genome sequence of Rhodocytophaga aerolata KACC 12507.</title>
        <authorList>
            <person name="Zhang X."/>
        </authorList>
    </citation>
    <scope>NUCLEOTIDE SEQUENCE</scope>
    <source>
        <strain evidence="2">KACC 12507</strain>
    </source>
</reference>
<organism evidence="2 3">
    <name type="scientific">Rhodocytophaga aerolata</name>
    <dbReference type="NCBI Taxonomy" id="455078"/>
    <lineage>
        <taxon>Bacteria</taxon>
        <taxon>Pseudomonadati</taxon>
        <taxon>Bacteroidota</taxon>
        <taxon>Cytophagia</taxon>
        <taxon>Cytophagales</taxon>
        <taxon>Rhodocytophagaceae</taxon>
        <taxon>Rhodocytophaga</taxon>
    </lineage>
</organism>
<sequence length="236" mass="27211">MNYLISLSISDLRSTFRDPVFKVLLFFPFMSFTLIRWGLPAILNNFPVIQPYSQVILMWACLQSAIMFGFIYGFLFLEEKEENIWQVIRILPVKPLNLVLSRMLFGLGISSLVNFFLLHYGQIVSLTLVKEWLLAFQFSLAAPLIALLLGAFSQNRIEGLAQMKIINLLLILPALIYFVPSPWMHLAAVIPTYWSYRSLEMAENTPQFLLYLSSGFALYMVAIFLLNRKMATSIYR</sequence>
<proteinExistence type="predicted"/>
<keyword evidence="1" id="KW-0812">Transmembrane</keyword>
<accession>A0ABT8RAJ5</accession>
<protein>
    <recommendedName>
        <fullName evidence="4">ABC transporter permease</fullName>
    </recommendedName>
</protein>
<keyword evidence="3" id="KW-1185">Reference proteome</keyword>
<keyword evidence="1" id="KW-1133">Transmembrane helix</keyword>
<evidence type="ECO:0008006" key="4">
    <source>
        <dbReference type="Google" id="ProtNLM"/>
    </source>
</evidence>
<feature type="transmembrane region" description="Helical" evidence="1">
    <location>
        <begin position="98"/>
        <end position="120"/>
    </location>
</feature>
<evidence type="ECO:0000313" key="2">
    <source>
        <dbReference type="EMBL" id="MDO1447730.1"/>
    </source>
</evidence>
<feature type="transmembrane region" description="Helical" evidence="1">
    <location>
        <begin position="55"/>
        <end position="77"/>
    </location>
</feature>
<feature type="transmembrane region" description="Helical" evidence="1">
    <location>
        <begin position="208"/>
        <end position="226"/>
    </location>
</feature>
<feature type="transmembrane region" description="Helical" evidence="1">
    <location>
        <begin position="165"/>
        <end position="188"/>
    </location>
</feature>
<dbReference type="RefSeq" id="WP_302038534.1">
    <property type="nucleotide sequence ID" value="NZ_JAUKPO010000008.1"/>
</dbReference>
<keyword evidence="1" id="KW-0472">Membrane</keyword>
<comment type="caution">
    <text evidence="2">The sequence shown here is derived from an EMBL/GenBank/DDBJ whole genome shotgun (WGS) entry which is preliminary data.</text>
</comment>